<evidence type="ECO:0000313" key="3">
    <source>
        <dbReference type="Proteomes" id="UP000006061"/>
    </source>
</evidence>
<proteinExistence type="predicted"/>
<evidence type="ECO:0000256" key="1">
    <source>
        <dbReference type="SAM" id="SignalP"/>
    </source>
</evidence>
<keyword evidence="3" id="KW-1185">Reference proteome</keyword>
<dbReference type="AlphaFoldDB" id="I4BWA3"/>
<accession>I4BWA3</accession>
<reference evidence="3" key="1">
    <citation type="journal article" date="2013" name="Stand. Genomic Sci.">
        <title>Complete genome sequence of the moderate thermophile Anaerobaculum mobile type strain (NGA(T)).</title>
        <authorList>
            <person name="Mavromatis K."/>
            <person name="Stackebrandt E."/>
            <person name="Held B."/>
            <person name="Lapidus A."/>
            <person name="Nolan M."/>
            <person name="Lucas S."/>
            <person name="Hammon N."/>
            <person name="Deshpande S."/>
            <person name="Cheng J.F."/>
            <person name="Tapia R."/>
            <person name="Goodwin L.A."/>
            <person name="Pitluck S."/>
            <person name="Liolios K."/>
            <person name="Pagani I."/>
            <person name="Ivanova N."/>
            <person name="Mikhailova N."/>
            <person name="Huntemann M."/>
            <person name="Pati A."/>
            <person name="Chen A."/>
            <person name="Palaniappan K."/>
            <person name="Land M."/>
            <person name="Rohde M."/>
            <person name="Spring S."/>
            <person name="Goker M."/>
            <person name="Woyke T."/>
            <person name="Detter J.C."/>
            <person name="Bristow J."/>
            <person name="Eisen J.A."/>
            <person name="Markowitz V."/>
            <person name="Hugenholtz P."/>
            <person name="Klenk H.P."/>
            <person name="Kyrpides N.C."/>
        </authorList>
    </citation>
    <scope>NUCLEOTIDE SEQUENCE</scope>
    <source>
        <strain evidence="3">ATCC BAA-54 / DSM 13181 / NGA</strain>
    </source>
</reference>
<keyword evidence="1" id="KW-0732">Signal</keyword>
<gene>
    <name evidence="2" type="ordered locus">Anamo_0933</name>
</gene>
<dbReference type="KEGG" id="amo:Anamo_0933"/>
<feature type="chain" id="PRO_5003687310" evidence="1">
    <location>
        <begin position="28"/>
        <end position="233"/>
    </location>
</feature>
<organism evidence="2 3">
    <name type="scientific">Acetomicrobium mobile (strain ATCC BAA-54 / DSM 13181 / JCM 12221 / NGA)</name>
    <name type="common">Anaerobaculum mobile</name>
    <dbReference type="NCBI Taxonomy" id="891968"/>
    <lineage>
        <taxon>Bacteria</taxon>
        <taxon>Thermotogati</taxon>
        <taxon>Synergistota</taxon>
        <taxon>Synergistia</taxon>
        <taxon>Synergistales</taxon>
        <taxon>Acetomicrobiaceae</taxon>
        <taxon>Acetomicrobium</taxon>
    </lineage>
</organism>
<dbReference type="EMBL" id="CP003198">
    <property type="protein sequence ID" value="AFM21560.1"/>
    <property type="molecule type" value="Genomic_DNA"/>
</dbReference>
<name>I4BWA3_ACEMN</name>
<dbReference type="HOGENOM" id="CLU_1187965_0_0_0"/>
<protein>
    <submittedName>
        <fullName evidence="2">Uncharacterized protein</fullName>
    </submittedName>
</protein>
<evidence type="ECO:0000313" key="2">
    <source>
        <dbReference type="EMBL" id="AFM21560.1"/>
    </source>
</evidence>
<dbReference type="Proteomes" id="UP000006061">
    <property type="component" value="Chromosome"/>
</dbReference>
<feature type="signal peptide" evidence="1">
    <location>
        <begin position="1"/>
        <end position="27"/>
    </location>
</feature>
<sequence precursor="true">MNGKPMGRWLIGCIVFAIILMSSSAYAQKLVTFRPDTESDVFMDFKRDKGMTSMNNPFYSVIETYTTEHQNRSTNKDEPKTIPGLTAANIKSILEKNWGLVFSGPQKGKLLLHDSGEAVDSDTGIHLMCDIYETSPQKVQWVNFIVDASYVMGLIKIDRITKLAERYFSSCVTISYDGANPTKAKQWVAKNVWKAVKPGEFSIQIGKAEINLFGTEYMRTLQITPIGGATPLY</sequence>